<evidence type="ECO:0000259" key="16">
    <source>
        <dbReference type="Pfam" id="PF02770"/>
    </source>
</evidence>
<dbReference type="FunFam" id="1.20.140.10:FF:000003">
    <property type="entry name" value="isovaleryl-CoA dehydrogenase, mitochondrial"/>
    <property type="match status" value="1"/>
</dbReference>
<dbReference type="InterPro" id="IPR013786">
    <property type="entry name" value="AcylCoA_DH/ox_N"/>
</dbReference>
<protein>
    <recommendedName>
        <fullName evidence="5">Isovaleryl-CoA dehydrogenase, mitochondrial</fullName>
        <ecNumber evidence="4">1.3.8.4</ecNumber>
    </recommendedName>
</protein>
<dbReference type="Gene3D" id="2.40.110.10">
    <property type="entry name" value="Butyryl-CoA Dehydrogenase, subunit A, domain 2"/>
    <property type="match status" value="1"/>
</dbReference>
<dbReference type="InterPro" id="IPR034183">
    <property type="entry name" value="IVD"/>
</dbReference>
<dbReference type="Gene3D" id="1.20.140.10">
    <property type="entry name" value="Butyryl-CoA Dehydrogenase, subunit A, domain 3"/>
    <property type="match status" value="1"/>
</dbReference>
<comment type="similarity">
    <text evidence="3 14">Belongs to the acyl-CoA dehydrogenase family.</text>
</comment>
<dbReference type="PANTHER" id="PTHR43884">
    <property type="entry name" value="ACYL-COA DEHYDROGENASE"/>
    <property type="match status" value="1"/>
</dbReference>
<evidence type="ECO:0000313" key="19">
    <source>
        <dbReference type="Proteomes" id="UP000664096"/>
    </source>
</evidence>
<evidence type="ECO:0000256" key="3">
    <source>
        <dbReference type="ARBA" id="ARBA00009347"/>
    </source>
</evidence>
<evidence type="ECO:0000256" key="11">
    <source>
        <dbReference type="PIRSR" id="PIRSR634183-1"/>
    </source>
</evidence>
<sequence>MIRNDFPTFNFDLGETADMLRDTVRSYSQDRIAPMAERIDRDDWFPREIWPEMGELGLHGITVEEEWGGSGLGYLEHCIAMEEVSRASASVGLSYGAHSNLCVNQLRRWGSDAQKKRYLGKLVSGEHLGALAMSEPGAGSDVVSMKLRAEKKGDRYILNGSKMWITNGPTADTLIIYAKTDPDAGPKGITAFLVEKGFAGFSVAQKLDKLGMRGSETGELVFQDCEVPEENVLGSVGKGVNVLMSGLDYERAVLAAGAVGIMQAAMDVVIPYVHEREQFDKPIGTFQLVQGKLADMYVTMNATKSYVYMVARACDRGETTREDAAGAILFAAENATKLALDAIQLLGGNGYINEYPTGRLLRDAKLYEIGAGTSEIRRMLIGREIFNKTA</sequence>
<dbReference type="InterPro" id="IPR036250">
    <property type="entry name" value="AcylCo_DH-like_C"/>
</dbReference>
<dbReference type="Pfam" id="PF02771">
    <property type="entry name" value="Acyl-CoA_dh_N"/>
    <property type="match status" value="1"/>
</dbReference>
<feature type="binding site" evidence="12">
    <location>
        <begin position="248"/>
        <end position="251"/>
    </location>
    <ligand>
        <name>substrate</name>
    </ligand>
</feature>
<dbReference type="Gene3D" id="1.10.540.10">
    <property type="entry name" value="Acyl-CoA dehydrogenase/oxidase, N-terminal domain"/>
    <property type="match status" value="1"/>
</dbReference>
<evidence type="ECO:0000256" key="8">
    <source>
        <dbReference type="ARBA" id="ARBA00022946"/>
    </source>
</evidence>
<feature type="domain" description="Acyl-CoA dehydrogenase/oxidase N-terminal" evidence="17">
    <location>
        <begin position="15"/>
        <end position="126"/>
    </location>
</feature>
<keyword evidence="8" id="KW-0809">Transit peptide</keyword>
<feature type="binding site" evidence="13">
    <location>
        <begin position="131"/>
        <end position="140"/>
    </location>
    <ligand>
        <name>FAD</name>
        <dbReference type="ChEBI" id="CHEBI:57692"/>
    </ligand>
</feature>
<dbReference type="PIRSF" id="PIRSF016578">
    <property type="entry name" value="HsaA"/>
    <property type="match status" value="1"/>
</dbReference>
<feature type="binding site" evidence="13">
    <location>
        <begin position="344"/>
        <end position="348"/>
    </location>
    <ligand>
        <name>FAD</name>
        <dbReference type="ChEBI" id="CHEBI:57692"/>
    </ligand>
</feature>
<dbReference type="GO" id="GO:0050660">
    <property type="term" value="F:flavin adenine dinucleotide binding"/>
    <property type="evidence" value="ECO:0007669"/>
    <property type="project" value="InterPro"/>
</dbReference>
<name>A0A939EEX4_9HYPH</name>
<evidence type="ECO:0000256" key="6">
    <source>
        <dbReference type="ARBA" id="ARBA00022630"/>
    </source>
</evidence>
<dbReference type="InterPro" id="IPR037069">
    <property type="entry name" value="AcylCoA_DH/ox_N_sf"/>
</dbReference>
<evidence type="ECO:0000256" key="2">
    <source>
        <dbReference type="ARBA" id="ARBA00004898"/>
    </source>
</evidence>
<feature type="binding site" evidence="12">
    <location>
        <position position="140"/>
    </location>
    <ligand>
        <name>substrate</name>
    </ligand>
</feature>
<dbReference type="GO" id="GO:0008470">
    <property type="term" value="F:3-methylbutanoyl-CoA dehydrogenase activity"/>
    <property type="evidence" value="ECO:0007669"/>
    <property type="project" value="UniProtKB-EC"/>
</dbReference>
<dbReference type="InterPro" id="IPR006091">
    <property type="entry name" value="Acyl-CoA_Oxase/DH_mid-dom"/>
</dbReference>
<feature type="active site" description="Proton acceptor" evidence="11">
    <location>
        <position position="250"/>
    </location>
</feature>
<dbReference type="InterPro" id="IPR006089">
    <property type="entry name" value="Acyl-CoA_DH_CS"/>
</dbReference>
<evidence type="ECO:0000256" key="4">
    <source>
        <dbReference type="ARBA" id="ARBA00012044"/>
    </source>
</evidence>
<accession>A0A939EEX4</accession>
<evidence type="ECO:0000259" key="17">
    <source>
        <dbReference type="Pfam" id="PF02771"/>
    </source>
</evidence>
<dbReference type="CDD" id="cd01156">
    <property type="entry name" value="IVD"/>
    <property type="match status" value="1"/>
</dbReference>
<dbReference type="Pfam" id="PF02770">
    <property type="entry name" value="Acyl-CoA_dh_M"/>
    <property type="match status" value="1"/>
</dbReference>
<evidence type="ECO:0000313" key="18">
    <source>
        <dbReference type="EMBL" id="MBN9670898.1"/>
    </source>
</evidence>
<evidence type="ECO:0000256" key="12">
    <source>
        <dbReference type="PIRSR" id="PIRSR634183-2"/>
    </source>
</evidence>
<proteinExistence type="inferred from homology"/>
<comment type="caution">
    <text evidence="18">The sequence shown here is derived from an EMBL/GenBank/DDBJ whole genome shotgun (WGS) entry which is preliminary data.</text>
</comment>
<feature type="domain" description="Acyl-CoA oxidase/dehydrogenase middle" evidence="16">
    <location>
        <begin position="130"/>
        <end position="225"/>
    </location>
</feature>
<feature type="domain" description="Acyl-CoA dehydrogenase/oxidase C-terminal" evidence="15">
    <location>
        <begin position="237"/>
        <end position="385"/>
    </location>
</feature>
<dbReference type="Pfam" id="PF00441">
    <property type="entry name" value="Acyl-CoA_dh_1"/>
    <property type="match status" value="1"/>
</dbReference>
<dbReference type="InterPro" id="IPR009100">
    <property type="entry name" value="AcylCoA_DH/oxidase_NM_dom_sf"/>
</dbReference>
<dbReference type="SUPFAM" id="SSF47203">
    <property type="entry name" value="Acyl-CoA dehydrogenase C-terminal domain-like"/>
    <property type="match status" value="1"/>
</dbReference>
<dbReference type="EC" id="1.3.8.4" evidence="4"/>
<dbReference type="GO" id="GO:0006552">
    <property type="term" value="P:L-leucine catabolic process"/>
    <property type="evidence" value="ECO:0007669"/>
    <property type="project" value="TreeGrafter"/>
</dbReference>
<organism evidence="18 19">
    <name type="scientific">Roseibium aggregatum</name>
    <dbReference type="NCBI Taxonomy" id="187304"/>
    <lineage>
        <taxon>Bacteria</taxon>
        <taxon>Pseudomonadati</taxon>
        <taxon>Pseudomonadota</taxon>
        <taxon>Alphaproteobacteria</taxon>
        <taxon>Hyphomicrobiales</taxon>
        <taxon>Stappiaceae</taxon>
        <taxon>Roseibium</taxon>
    </lineage>
</organism>
<feature type="binding site" evidence="13">
    <location>
        <begin position="164"/>
        <end position="166"/>
    </location>
    <ligand>
        <name>FAD</name>
        <dbReference type="ChEBI" id="CHEBI:57692"/>
    </ligand>
</feature>
<dbReference type="PROSITE" id="PS00073">
    <property type="entry name" value="ACYL_COA_DH_2"/>
    <property type="match status" value="1"/>
</dbReference>
<feature type="binding site" evidence="12">
    <location>
        <begin position="371"/>
        <end position="372"/>
    </location>
    <ligand>
        <name>substrate</name>
    </ligand>
</feature>
<dbReference type="FunFam" id="1.10.540.10:FF:000007">
    <property type="entry name" value="Isovaleryl-CoA dehydrogenase, mitochondrial"/>
    <property type="match status" value="1"/>
</dbReference>
<evidence type="ECO:0000256" key="5">
    <source>
        <dbReference type="ARBA" id="ARBA00018258"/>
    </source>
</evidence>
<evidence type="ECO:0000256" key="7">
    <source>
        <dbReference type="ARBA" id="ARBA00022827"/>
    </source>
</evidence>
<dbReference type="SUPFAM" id="SSF56645">
    <property type="entry name" value="Acyl-CoA dehydrogenase NM domain-like"/>
    <property type="match status" value="1"/>
</dbReference>
<dbReference type="InterPro" id="IPR046373">
    <property type="entry name" value="Acyl-CoA_Oxase/DH_mid-dom_sf"/>
</dbReference>
<feature type="binding site" evidence="13">
    <location>
        <begin position="373"/>
        <end position="375"/>
    </location>
    <ligand>
        <name>FAD</name>
        <dbReference type="ChEBI" id="CHEBI:57692"/>
    </ligand>
</feature>
<dbReference type="InterPro" id="IPR009075">
    <property type="entry name" value="AcylCo_DH/oxidase_C"/>
</dbReference>
<evidence type="ECO:0000256" key="13">
    <source>
        <dbReference type="PIRSR" id="PIRSR634183-3"/>
    </source>
</evidence>
<dbReference type="RefSeq" id="WP_207140463.1">
    <property type="nucleotide sequence ID" value="NZ_JAEKJZ010000001.1"/>
</dbReference>
<dbReference type="PROSITE" id="PS00072">
    <property type="entry name" value="ACYL_COA_DH_1"/>
    <property type="match status" value="1"/>
</dbReference>
<dbReference type="FunFam" id="2.40.110.10:FF:000004">
    <property type="entry name" value="Isovaleryl-CoA dehydrogenase, mitochondrial"/>
    <property type="match status" value="1"/>
</dbReference>
<evidence type="ECO:0000256" key="9">
    <source>
        <dbReference type="ARBA" id="ARBA00023002"/>
    </source>
</evidence>
<comment type="pathway">
    <text evidence="2">Amino-acid degradation; L-leucine degradation; (S)-3-hydroxy-3-methylglutaryl-CoA from 3-isovaleryl-CoA: step 1/3.</text>
</comment>
<dbReference type="AlphaFoldDB" id="A0A939EEX4"/>
<gene>
    <name evidence="18" type="ORF">JF539_11175</name>
</gene>
<dbReference type="Proteomes" id="UP000664096">
    <property type="component" value="Unassembled WGS sequence"/>
</dbReference>
<comment type="catalytic activity">
    <reaction evidence="10">
        <text>3-methylbutanoyl-CoA + oxidized [electron-transfer flavoprotein] + H(+) = 3-methylbut-2-enoyl-CoA + reduced [electron-transfer flavoprotein]</text>
        <dbReference type="Rhea" id="RHEA:12276"/>
        <dbReference type="Rhea" id="RHEA-COMP:10685"/>
        <dbReference type="Rhea" id="RHEA-COMP:10686"/>
        <dbReference type="ChEBI" id="CHEBI:15378"/>
        <dbReference type="ChEBI" id="CHEBI:57344"/>
        <dbReference type="ChEBI" id="CHEBI:57345"/>
        <dbReference type="ChEBI" id="CHEBI:57692"/>
        <dbReference type="ChEBI" id="CHEBI:58307"/>
        <dbReference type="EC" id="1.3.8.4"/>
    </reaction>
</comment>
<keyword evidence="9 14" id="KW-0560">Oxidoreductase</keyword>
<keyword evidence="6 14" id="KW-0285">Flavoprotein</keyword>
<evidence type="ECO:0000256" key="14">
    <source>
        <dbReference type="RuleBase" id="RU362125"/>
    </source>
</evidence>
<feature type="binding site" evidence="13">
    <location>
        <position position="287"/>
    </location>
    <ligand>
        <name>FAD</name>
        <dbReference type="ChEBI" id="CHEBI:57692"/>
    </ligand>
</feature>
<comment type="cofactor">
    <cofactor evidence="1 13 14">
        <name>FAD</name>
        <dbReference type="ChEBI" id="CHEBI:57692"/>
    </cofactor>
</comment>
<evidence type="ECO:0000256" key="1">
    <source>
        <dbReference type="ARBA" id="ARBA00001974"/>
    </source>
</evidence>
<keyword evidence="7 13" id="KW-0274">FAD</keyword>
<dbReference type="EMBL" id="JAEKJZ010000001">
    <property type="protein sequence ID" value="MBN9670898.1"/>
    <property type="molecule type" value="Genomic_DNA"/>
</dbReference>
<evidence type="ECO:0000256" key="10">
    <source>
        <dbReference type="ARBA" id="ARBA00052875"/>
    </source>
</evidence>
<reference evidence="18" key="1">
    <citation type="submission" date="2020-12" db="EMBL/GenBank/DDBJ databases">
        <title>Oil enriched cultivation method for isolating marine PHA-producing bacteria.</title>
        <authorList>
            <person name="Zheng W."/>
            <person name="Yu S."/>
            <person name="Huang Y."/>
        </authorList>
    </citation>
    <scope>NUCLEOTIDE SEQUENCE</scope>
    <source>
        <strain evidence="18">SY-2-12</strain>
    </source>
</reference>
<evidence type="ECO:0000259" key="15">
    <source>
        <dbReference type="Pfam" id="PF00441"/>
    </source>
</evidence>
<dbReference type="PANTHER" id="PTHR43884:SF12">
    <property type="entry name" value="ISOVALERYL-COA DEHYDROGENASE, MITOCHONDRIAL-RELATED"/>
    <property type="match status" value="1"/>
</dbReference>
<feature type="binding site" evidence="13">
    <location>
        <position position="276"/>
    </location>
    <ligand>
        <name>FAD</name>
        <dbReference type="ChEBI" id="CHEBI:57692"/>
    </ligand>
</feature>